<feature type="domain" description="FF" evidence="2">
    <location>
        <begin position="112"/>
        <end position="165"/>
    </location>
</feature>
<dbReference type="InterPro" id="IPR039726">
    <property type="entry name" value="Prp40-like"/>
</dbReference>
<dbReference type="EMBL" id="KK104792">
    <property type="protein sequence ID" value="KIY93411.1"/>
    <property type="molecule type" value="Genomic_DNA"/>
</dbReference>
<dbReference type="GeneID" id="25732125"/>
<dbReference type="AlphaFoldDB" id="A0A0D2LUV7"/>
<accession>A0A0D2LUV7</accession>
<protein>
    <submittedName>
        <fullName evidence="3">Pre-mRNA-processing factor 40</fullName>
    </submittedName>
</protein>
<dbReference type="PANTHER" id="PTHR11864:SF0">
    <property type="entry name" value="PRP40 PRE-MRNA PROCESSING FACTOR 40 HOMOLOG A (YEAST)"/>
    <property type="match status" value="1"/>
</dbReference>
<gene>
    <name evidence="3" type="ORF">MNEG_14551</name>
</gene>
<dbReference type="Gene3D" id="1.10.10.440">
    <property type="entry name" value="FF domain"/>
    <property type="match status" value="3"/>
</dbReference>
<dbReference type="GO" id="GO:0005685">
    <property type="term" value="C:U1 snRNP"/>
    <property type="evidence" value="ECO:0007669"/>
    <property type="project" value="TreeGrafter"/>
</dbReference>
<dbReference type="GO" id="GO:0045292">
    <property type="term" value="P:mRNA cis splicing, via spliceosome"/>
    <property type="evidence" value="ECO:0007669"/>
    <property type="project" value="InterPro"/>
</dbReference>
<organism evidence="3 4">
    <name type="scientific">Monoraphidium neglectum</name>
    <dbReference type="NCBI Taxonomy" id="145388"/>
    <lineage>
        <taxon>Eukaryota</taxon>
        <taxon>Viridiplantae</taxon>
        <taxon>Chlorophyta</taxon>
        <taxon>core chlorophytes</taxon>
        <taxon>Chlorophyceae</taxon>
        <taxon>CS clade</taxon>
        <taxon>Sphaeropleales</taxon>
        <taxon>Selenastraceae</taxon>
        <taxon>Monoraphidium</taxon>
    </lineage>
</organism>
<dbReference type="RefSeq" id="XP_013892431.1">
    <property type="nucleotide sequence ID" value="XM_014036977.1"/>
</dbReference>
<dbReference type="GO" id="GO:0003723">
    <property type="term" value="F:RNA binding"/>
    <property type="evidence" value="ECO:0007669"/>
    <property type="project" value="TreeGrafter"/>
</dbReference>
<evidence type="ECO:0000313" key="3">
    <source>
        <dbReference type="EMBL" id="KIY93411.1"/>
    </source>
</evidence>
<evidence type="ECO:0000256" key="1">
    <source>
        <dbReference type="SAM" id="MobiDB-lite"/>
    </source>
</evidence>
<name>A0A0D2LUV7_9CHLO</name>
<reference evidence="3 4" key="1">
    <citation type="journal article" date="2013" name="BMC Genomics">
        <title>Reconstruction of the lipid metabolism for the microalga Monoraphidium neglectum from its genome sequence reveals characteristics suitable for biofuel production.</title>
        <authorList>
            <person name="Bogen C."/>
            <person name="Al-Dilaimi A."/>
            <person name="Albersmeier A."/>
            <person name="Wichmann J."/>
            <person name="Grundmann M."/>
            <person name="Rupp O."/>
            <person name="Lauersen K.J."/>
            <person name="Blifernez-Klassen O."/>
            <person name="Kalinowski J."/>
            <person name="Goesmann A."/>
            <person name="Mussgnug J.H."/>
            <person name="Kruse O."/>
        </authorList>
    </citation>
    <scope>NUCLEOTIDE SEQUENCE [LARGE SCALE GENOMIC DNA]</scope>
    <source>
        <strain evidence="3 4">SAG 48.87</strain>
    </source>
</reference>
<dbReference type="OrthoDB" id="187617at2759"/>
<dbReference type="PANTHER" id="PTHR11864">
    <property type="entry name" value="PRE-MRNA-PROCESSING PROTEIN PRP40"/>
    <property type="match status" value="1"/>
</dbReference>
<dbReference type="InterPro" id="IPR002713">
    <property type="entry name" value="FF_domain"/>
</dbReference>
<evidence type="ECO:0000259" key="2">
    <source>
        <dbReference type="SMART" id="SM00441"/>
    </source>
</evidence>
<dbReference type="Proteomes" id="UP000054498">
    <property type="component" value="Unassembled WGS sequence"/>
</dbReference>
<feature type="region of interest" description="Disordered" evidence="1">
    <location>
        <begin position="167"/>
        <end position="187"/>
    </location>
</feature>
<feature type="domain" description="FF" evidence="2">
    <location>
        <begin position="44"/>
        <end position="99"/>
    </location>
</feature>
<keyword evidence="4" id="KW-1185">Reference proteome</keyword>
<dbReference type="InterPro" id="IPR036517">
    <property type="entry name" value="FF_domain_sf"/>
</dbReference>
<dbReference type="SMART" id="SM00441">
    <property type="entry name" value="FF"/>
    <property type="match status" value="2"/>
</dbReference>
<dbReference type="SUPFAM" id="SSF81698">
    <property type="entry name" value="FF domain"/>
    <property type="match status" value="3"/>
</dbReference>
<dbReference type="Pfam" id="PF01846">
    <property type="entry name" value="FF"/>
    <property type="match status" value="2"/>
</dbReference>
<dbReference type="STRING" id="145388.A0A0D2LUV7"/>
<evidence type="ECO:0000313" key="4">
    <source>
        <dbReference type="Proteomes" id="UP000054498"/>
    </source>
</evidence>
<proteinExistence type="predicted"/>
<dbReference type="GO" id="GO:0071004">
    <property type="term" value="C:U2-type prespliceosome"/>
    <property type="evidence" value="ECO:0007669"/>
    <property type="project" value="TreeGrafter"/>
</dbReference>
<sequence>MPRRRIINDPRYKAVRALGERKQLFNEYTQARRTEEKDLVRRRAAEAKDAFSAMLEGCGAIRLGDSFRDARQLLRDDPRWAAVPDEGAREELFDVFMRGFRRRTEEKDRARKREREAAYRELLRGAGLTLASQFRKVAAKLEGQAAFDALDREERLRIFELFVRELEERERQEQERAKEEERRAERRRRDAFRALLREHA</sequence>
<dbReference type="KEGG" id="mng:MNEG_14551"/>